<evidence type="ECO:0000313" key="5">
    <source>
        <dbReference type="EMBL" id="TDQ32521.1"/>
    </source>
</evidence>
<dbReference type="FunFam" id="3.40.630.30:FF:000064">
    <property type="entry name" value="GNAT family acetyltransferase"/>
    <property type="match status" value="1"/>
</dbReference>
<dbReference type="InterPro" id="IPR051016">
    <property type="entry name" value="Diverse_Substrate_AcTransf"/>
</dbReference>
<dbReference type="Proteomes" id="UP000295468">
    <property type="component" value="Unassembled WGS sequence"/>
</dbReference>
<gene>
    <name evidence="5" type="ORF">CLV82_0350</name>
</gene>
<keyword evidence="2 5" id="KW-0808">Transferase</keyword>
<dbReference type="CDD" id="cd04301">
    <property type="entry name" value="NAT_SF"/>
    <property type="match status" value="1"/>
</dbReference>
<dbReference type="PROSITE" id="PS51186">
    <property type="entry name" value="GNAT"/>
    <property type="match status" value="1"/>
</dbReference>
<evidence type="ECO:0000259" key="4">
    <source>
        <dbReference type="PROSITE" id="PS51186"/>
    </source>
</evidence>
<sequence length="164" mass="18531">MFVTIMSYTIREAKRSDVPAILRLVQELAEYEKEPEAVEVSVQQMQEDGFGSSPKFHCFVAESESGIIGMALVYPRYSTWKGTVLHLEDLIVTEQERGSGAGTALLNAVVKYGSSLGVKRISWEVLDWNDPAIDFYESKGARVMRDWDVVQLDEEGIKNYMDKL</sequence>
<protein>
    <submittedName>
        <fullName evidence="5">Acetyltransferase (GNAT) family protein</fullName>
    </submittedName>
</protein>
<evidence type="ECO:0000256" key="3">
    <source>
        <dbReference type="ARBA" id="ARBA00023315"/>
    </source>
</evidence>
<dbReference type="InterPro" id="IPR000182">
    <property type="entry name" value="GNAT_dom"/>
</dbReference>
<comment type="similarity">
    <text evidence="1">Belongs to the acetyltransferase family.</text>
</comment>
<evidence type="ECO:0000256" key="2">
    <source>
        <dbReference type="ARBA" id="ARBA00022679"/>
    </source>
</evidence>
<dbReference type="InterPro" id="IPR016181">
    <property type="entry name" value="Acyl_CoA_acyltransferase"/>
</dbReference>
<dbReference type="GO" id="GO:0008080">
    <property type="term" value="F:N-acetyltransferase activity"/>
    <property type="evidence" value="ECO:0007669"/>
    <property type="project" value="UniProtKB-ARBA"/>
</dbReference>
<accession>A0A4V3D408</accession>
<dbReference type="Pfam" id="PF00583">
    <property type="entry name" value="Acetyltransf_1"/>
    <property type="match status" value="1"/>
</dbReference>
<keyword evidence="6" id="KW-1185">Reference proteome</keyword>
<dbReference type="PANTHER" id="PTHR10545:SF29">
    <property type="entry name" value="GH14572P-RELATED"/>
    <property type="match status" value="1"/>
</dbReference>
<dbReference type="PANTHER" id="PTHR10545">
    <property type="entry name" value="DIAMINE N-ACETYLTRANSFERASE"/>
    <property type="match status" value="1"/>
</dbReference>
<dbReference type="SUPFAM" id="SSF55729">
    <property type="entry name" value="Acyl-CoA N-acyltransferases (Nat)"/>
    <property type="match status" value="1"/>
</dbReference>
<name>A0A4V3D408_9FLAO</name>
<dbReference type="EMBL" id="SNYI01000001">
    <property type="protein sequence ID" value="TDQ32521.1"/>
    <property type="molecule type" value="Genomic_DNA"/>
</dbReference>
<evidence type="ECO:0000313" key="6">
    <source>
        <dbReference type="Proteomes" id="UP000295468"/>
    </source>
</evidence>
<evidence type="ECO:0000256" key="1">
    <source>
        <dbReference type="ARBA" id="ARBA00008694"/>
    </source>
</evidence>
<organism evidence="5 6">
    <name type="scientific">Zeaxanthinibacter enoshimensis</name>
    <dbReference type="NCBI Taxonomy" id="392009"/>
    <lineage>
        <taxon>Bacteria</taxon>
        <taxon>Pseudomonadati</taxon>
        <taxon>Bacteroidota</taxon>
        <taxon>Flavobacteriia</taxon>
        <taxon>Flavobacteriales</taxon>
        <taxon>Flavobacteriaceae</taxon>
        <taxon>Zeaxanthinibacter</taxon>
    </lineage>
</organism>
<proteinExistence type="inferred from homology"/>
<reference evidence="5 6" key="1">
    <citation type="submission" date="2019-03" db="EMBL/GenBank/DDBJ databases">
        <title>Genomic Encyclopedia of Archaeal and Bacterial Type Strains, Phase II (KMG-II): from individual species to whole genera.</title>
        <authorList>
            <person name="Goeker M."/>
        </authorList>
    </citation>
    <scope>NUCLEOTIDE SEQUENCE [LARGE SCALE GENOMIC DNA]</scope>
    <source>
        <strain evidence="5 6">DSM 18435</strain>
    </source>
</reference>
<dbReference type="AlphaFoldDB" id="A0A4V3D408"/>
<comment type="caution">
    <text evidence="5">The sequence shown here is derived from an EMBL/GenBank/DDBJ whole genome shotgun (WGS) entry which is preliminary data.</text>
</comment>
<keyword evidence="3" id="KW-0012">Acyltransferase</keyword>
<feature type="domain" description="N-acetyltransferase" evidence="4">
    <location>
        <begin position="8"/>
        <end position="164"/>
    </location>
</feature>
<dbReference type="Gene3D" id="3.40.630.30">
    <property type="match status" value="1"/>
</dbReference>